<name>A0ABV9HDI4_9MICO</name>
<sequence length="81" mass="8350">MEDNEPSEPRNDVGGPPHRRWNWGAGVGLAVGVGIAFGMVFVPSMGIFGIAIGIAIGAGLAPAFAMSMARPGDDNEDQRGL</sequence>
<feature type="transmembrane region" description="Helical" evidence="1">
    <location>
        <begin position="47"/>
        <end position="69"/>
    </location>
</feature>
<reference evidence="3" key="1">
    <citation type="journal article" date="2019" name="Int. J. Syst. Evol. Microbiol.">
        <title>The Global Catalogue of Microorganisms (GCM) 10K type strain sequencing project: providing services to taxonomists for standard genome sequencing and annotation.</title>
        <authorList>
            <consortium name="The Broad Institute Genomics Platform"/>
            <consortium name="The Broad Institute Genome Sequencing Center for Infectious Disease"/>
            <person name="Wu L."/>
            <person name="Ma J."/>
        </authorList>
    </citation>
    <scope>NUCLEOTIDE SEQUENCE [LARGE SCALE GENOMIC DNA]</scope>
    <source>
        <strain evidence="3">CCUG 42722</strain>
    </source>
</reference>
<feature type="transmembrane region" description="Helical" evidence="1">
    <location>
        <begin position="21"/>
        <end position="41"/>
    </location>
</feature>
<dbReference type="Proteomes" id="UP001596011">
    <property type="component" value="Unassembled WGS sequence"/>
</dbReference>
<keyword evidence="1" id="KW-0472">Membrane</keyword>
<protein>
    <submittedName>
        <fullName evidence="2">Uncharacterized protein</fullName>
    </submittedName>
</protein>
<evidence type="ECO:0000256" key="1">
    <source>
        <dbReference type="SAM" id="Phobius"/>
    </source>
</evidence>
<gene>
    <name evidence="2" type="ORF">ACFO6V_07305</name>
</gene>
<comment type="caution">
    <text evidence="2">The sequence shown here is derived from an EMBL/GenBank/DDBJ whole genome shotgun (WGS) entry which is preliminary data.</text>
</comment>
<keyword evidence="3" id="KW-1185">Reference proteome</keyword>
<organism evidence="2 3">
    <name type="scientific">Promicromonospora alba</name>
    <dbReference type="NCBI Taxonomy" id="1616110"/>
    <lineage>
        <taxon>Bacteria</taxon>
        <taxon>Bacillati</taxon>
        <taxon>Actinomycetota</taxon>
        <taxon>Actinomycetes</taxon>
        <taxon>Micrococcales</taxon>
        <taxon>Promicromonosporaceae</taxon>
        <taxon>Promicromonospora</taxon>
    </lineage>
</organism>
<evidence type="ECO:0000313" key="2">
    <source>
        <dbReference type="EMBL" id="MFC4628033.1"/>
    </source>
</evidence>
<proteinExistence type="predicted"/>
<dbReference type="EMBL" id="JBHSFI010000003">
    <property type="protein sequence ID" value="MFC4628033.1"/>
    <property type="molecule type" value="Genomic_DNA"/>
</dbReference>
<accession>A0ABV9HDI4</accession>
<dbReference type="RefSeq" id="WP_377133725.1">
    <property type="nucleotide sequence ID" value="NZ_JBHSFI010000003.1"/>
</dbReference>
<keyword evidence="1" id="KW-0812">Transmembrane</keyword>
<evidence type="ECO:0000313" key="3">
    <source>
        <dbReference type="Proteomes" id="UP001596011"/>
    </source>
</evidence>
<keyword evidence="1" id="KW-1133">Transmembrane helix</keyword>